<dbReference type="PRINTS" id="PR01589">
    <property type="entry name" value="CLAUDIN2"/>
</dbReference>
<evidence type="ECO:0000256" key="9">
    <source>
        <dbReference type="ARBA" id="ARBA00023136"/>
    </source>
</evidence>
<dbReference type="InterPro" id="IPR004031">
    <property type="entry name" value="PMP22/EMP/MP20/Claudin"/>
</dbReference>
<evidence type="ECO:0000313" key="11">
    <source>
        <dbReference type="EMBL" id="CAI5793963.1"/>
    </source>
</evidence>
<accession>A0AA35LDT8</accession>
<dbReference type="PROSITE" id="PS01346">
    <property type="entry name" value="CLAUDIN"/>
    <property type="match status" value="1"/>
</dbReference>
<gene>
    <name evidence="11" type="ORF">PODLI_1B019872</name>
</gene>
<dbReference type="PRINTS" id="PR01077">
    <property type="entry name" value="CLAUDIN"/>
</dbReference>
<name>A0AA35LDT8_9SAUR</name>
<comment type="similarity">
    <text evidence="3">Belongs to the claudin family.</text>
</comment>
<dbReference type="InterPro" id="IPR006187">
    <property type="entry name" value="Claudin"/>
</dbReference>
<dbReference type="InterPro" id="IPR017974">
    <property type="entry name" value="Claudin_CS"/>
</dbReference>
<reference evidence="11" key="1">
    <citation type="submission" date="2022-12" db="EMBL/GenBank/DDBJ databases">
        <authorList>
            <person name="Alioto T."/>
            <person name="Alioto T."/>
            <person name="Gomez Garrido J."/>
        </authorList>
    </citation>
    <scope>NUCLEOTIDE SEQUENCE</scope>
</reference>
<dbReference type="Proteomes" id="UP001178461">
    <property type="component" value="Chromosome Z"/>
</dbReference>
<keyword evidence="6 10" id="KW-0812">Transmembrane</keyword>
<feature type="transmembrane region" description="Helical" evidence="10">
    <location>
        <begin position="220"/>
        <end position="239"/>
    </location>
</feature>
<dbReference type="Pfam" id="PF00822">
    <property type="entry name" value="PMP22_Claudin"/>
    <property type="match status" value="1"/>
</dbReference>
<feature type="transmembrane region" description="Helical" evidence="10">
    <location>
        <begin position="173"/>
        <end position="200"/>
    </location>
</feature>
<dbReference type="GO" id="GO:0005923">
    <property type="term" value="C:bicellular tight junction"/>
    <property type="evidence" value="ECO:0007669"/>
    <property type="project" value="UniProtKB-SubCell"/>
</dbReference>
<organism evidence="11 12">
    <name type="scientific">Podarcis lilfordi</name>
    <name type="common">Lilford's wall lizard</name>
    <dbReference type="NCBI Taxonomy" id="74358"/>
    <lineage>
        <taxon>Eukaryota</taxon>
        <taxon>Metazoa</taxon>
        <taxon>Chordata</taxon>
        <taxon>Craniata</taxon>
        <taxon>Vertebrata</taxon>
        <taxon>Euteleostomi</taxon>
        <taxon>Lepidosauria</taxon>
        <taxon>Squamata</taxon>
        <taxon>Bifurcata</taxon>
        <taxon>Unidentata</taxon>
        <taxon>Episquamata</taxon>
        <taxon>Laterata</taxon>
        <taxon>Lacertibaenia</taxon>
        <taxon>Lacertidae</taxon>
        <taxon>Podarcis</taxon>
    </lineage>
</organism>
<keyword evidence="7" id="KW-0965">Cell junction</keyword>
<dbReference type="GO" id="GO:0005198">
    <property type="term" value="F:structural molecule activity"/>
    <property type="evidence" value="ECO:0007669"/>
    <property type="project" value="InterPro"/>
</dbReference>
<evidence type="ECO:0000256" key="6">
    <source>
        <dbReference type="ARBA" id="ARBA00022692"/>
    </source>
</evidence>
<dbReference type="EMBL" id="OX395140">
    <property type="protein sequence ID" value="CAI5793963.1"/>
    <property type="molecule type" value="Genomic_DNA"/>
</dbReference>
<evidence type="ECO:0000256" key="5">
    <source>
        <dbReference type="ARBA" id="ARBA00022475"/>
    </source>
</evidence>
<dbReference type="GO" id="GO:0005886">
    <property type="term" value="C:plasma membrane"/>
    <property type="evidence" value="ECO:0007669"/>
    <property type="project" value="UniProtKB-SubCell"/>
</dbReference>
<evidence type="ECO:0000256" key="2">
    <source>
        <dbReference type="ARBA" id="ARBA00004651"/>
    </source>
</evidence>
<keyword evidence="5" id="KW-1003">Cell membrane</keyword>
<evidence type="ECO:0000313" key="12">
    <source>
        <dbReference type="Proteomes" id="UP001178461"/>
    </source>
</evidence>
<keyword evidence="4" id="KW-0796">Tight junction</keyword>
<comment type="subcellular location">
    <subcellularLocation>
        <location evidence="1">Cell junction</location>
        <location evidence="1">Tight junction</location>
    </subcellularLocation>
    <subcellularLocation>
        <location evidence="2">Cell membrane</location>
        <topology evidence="2">Multi-pass membrane protein</topology>
    </subcellularLocation>
</comment>
<evidence type="ECO:0000256" key="10">
    <source>
        <dbReference type="SAM" id="Phobius"/>
    </source>
</evidence>
<keyword evidence="9 10" id="KW-0472">Membrane</keyword>
<evidence type="ECO:0000256" key="1">
    <source>
        <dbReference type="ARBA" id="ARBA00004435"/>
    </source>
</evidence>
<feature type="transmembrane region" description="Helical" evidence="10">
    <location>
        <begin position="138"/>
        <end position="161"/>
    </location>
</feature>
<keyword evidence="8 10" id="KW-1133">Transmembrane helix</keyword>
<evidence type="ECO:0000256" key="4">
    <source>
        <dbReference type="ARBA" id="ARBA00022427"/>
    </source>
</evidence>
<proteinExistence type="inferred from homology"/>
<evidence type="ECO:0000256" key="7">
    <source>
        <dbReference type="ARBA" id="ARBA00022949"/>
    </source>
</evidence>
<dbReference type="FunFam" id="1.20.140.150:FF:000001">
    <property type="entry name" value="Claudin"/>
    <property type="match status" value="1"/>
</dbReference>
<dbReference type="PANTHER" id="PTHR12002">
    <property type="entry name" value="CLAUDIN"/>
    <property type="match status" value="1"/>
</dbReference>
<dbReference type="Gene3D" id="1.20.140.150">
    <property type="match status" value="1"/>
</dbReference>
<protein>
    <submittedName>
        <fullName evidence="11">Claudin-2</fullName>
    </submittedName>
</protein>
<dbReference type="InterPro" id="IPR005411">
    <property type="entry name" value="Claudin2"/>
</dbReference>
<sequence length="286" mass="30429">MATFSLQYNIFSPTRRPADTDLLAAPAADETAANASLSPKARQAQKRQLPAREGDEMVSVGLQLVGYALGLLGLLCAFVATLLPSWRTSSYIGSSIVTAVGFSKGLWMECATYSTGITQCDVYSSLLNLPTDIQAAQAMMSSSIAVSLLASIICVVGMRCTIFSQGSPAKDKVAVAGGVAFVLGGLLCFIPVVWNIHVVLRDFYNPIVPDSMKFELGESLYLGVLSSLVSIIGGFILCASCPPRDPHAAYYSPYRSRTMVARSQPVPAASPKAKSEFNAYNLTGYV</sequence>
<evidence type="ECO:0000256" key="8">
    <source>
        <dbReference type="ARBA" id="ARBA00022989"/>
    </source>
</evidence>
<evidence type="ECO:0000256" key="3">
    <source>
        <dbReference type="ARBA" id="ARBA00008295"/>
    </source>
</evidence>
<keyword evidence="12" id="KW-1185">Reference proteome</keyword>
<feature type="transmembrane region" description="Helical" evidence="10">
    <location>
        <begin position="64"/>
        <end position="83"/>
    </location>
</feature>
<dbReference type="AlphaFoldDB" id="A0AA35LDT8"/>